<accession>A0ABY7FZR7</accession>
<protein>
    <submittedName>
        <fullName evidence="1">Uncharacterized protein</fullName>
    </submittedName>
</protein>
<dbReference type="Proteomes" id="UP001164746">
    <property type="component" value="Chromosome 14"/>
</dbReference>
<keyword evidence="2" id="KW-1185">Reference proteome</keyword>
<dbReference type="EMBL" id="CP111025">
    <property type="protein sequence ID" value="WAR26449.1"/>
    <property type="molecule type" value="Genomic_DNA"/>
</dbReference>
<proteinExistence type="predicted"/>
<evidence type="ECO:0000313" key="2">
    <source>
        <dbReference type="Proteomes" id="UP001164746"/>
    </source>
</evidence>
<sequence>MREAEMKENSCCSLFSSGINILGTIGKHFLTTREEDDDKTFGCNFVMSIHNEKRVTLLELVKGEYIELR</sequence>
<evidence type="ECO:0000313" key="1">
    <source>
        <dbReference type="EMBL" id="WAR26449.1"/>
    </source>
</evidence>
<organism evidence="1 2">
    <name type="scientific">Mya arenaria</name>
    <name type="common">Soft-shell clam</name>
    <dbReference type="NCBI Taxonomy" id="6604"/>
    <lineage>
        <taxon>Eukaryota</taxon>
        <taxon>Metazoa</taxon>
        <taxon>Spiralia</taxon>
        <taxon>Lophotrochozoa</taxon>
        <taxon>Mollusca</taxon>
        <taxon>Bivalvia</taxon>
        <taxon>Autobranchia</taxon>
        <taxon>Heteroconchia</taxon>
        <taxon>Euheterodonta</taxon>
        <taxon>Imparidentia</taxon>
        <taxon>Neoheterodontei</taxon>
        <taxon>Myida</taxon>
        <taxon>Myoidea</taxon>
        <taxon>Myidae</taxon>
        <taxon>Mya</taxon>
    </lineage>
</organism>
<name>A0ABY7FZR7_MYAAR</name>
<gene>
    <name evidence="1" type="ORF">MAR_012153</name>
</gene>
<reference evidence="1" key="1">
    <citation type="submission" date="2022-11" db="EMBL/GenBank/DDBJ databases">
        <title>Centuries of genome instability and evolution in soft-shell clam transmissible cancer (bioRxiv).</title>
        <authorList>
            <person name="Hart S.F.M."/>
            <person name="Yonemitsu M.A."/>
            <person name="Giersch R.M."/>
            <person name="Beal B.F."/>
            <person name="Arriagada G."/>
            <person name="Davis B.W."/>
            <person name="Ostrander E.A."/>
            <person name="Goff S.P."/>
            <person name="Metzger M.J."/>
        </authorList>
    </citation>
    <scope>NUCLEOTIDE SEQUENCE</scope>
    <source>
        <strain evidence="1">MELC-2E11</strain>
        <tissue evidence="1">Siphon/mantle</tissue>
    </source>
</reference>